<dbReference type="EMBL" id="BGPR01001613">
    <property type="protein sequence ID" value="GBM57908.1"/>
    <property type="molecule type" value="Genomic_DNA"/>
</dbReference>
<sequence>MYLTSLTHSNRALVKKPRYLPVSGREPGSYQKSHPFSLKTPHFETKKYGCFISQIRCAWPKVMKKKLTANNDFKYGGTFDFKYGRKQEVDDEKEGKVILIEEYDDKSFVPFQQEAEAAEMEEVLKKIIHN</sequence>
<protein>
    <submittedName>
        <fullName evidence="1">Uncharacterized protein</fullName>
    </submittedName>
</protein>
<comment type="caution">
    <text evidence="1">The sequence shown here is derived from an EMBL/GenBank/DDBJ whole genome shotgun (WGS) entry which is preliminary data.</text>
</comment>
<proteinExistence type="predicted"/>
<evidence type="ECO:0000313" key="2">
    <source>
        <dbReference type="Proteomes" id="UP000499080"/>
    </source>
</evidence>
<accession>A0A4Y2GZJ8</accession>
<evidence type="ECO:0000313" key="1">
    <source>
        <dbReference type="EMBL" id="GBM57908.1"/>
    </source>
</evidence>
<reference evidence="1 2" key="1">
    <citation type="journal article" date="2019" name="Sci. Rep.">
        <title>Orb-weaving spider Araneus ventricosus genome elucidates the spidroin gene catalogue.</title>
        <authorList>
            <person name="Kono N."/>
            <person name="Nakamura H."/>
            <person name="Ohtoshi R."/>
            <person name="Moran D.A.P."/>
            <person name="Shinohara A."/>
            <person name="Yoshida Y."/>
            <person name="Fujiwara M."/>
            <person name="Mori M."/>
            <person name="Tomita M."/>
            <person name="Arakawa K."/>
        </authorList>
    </citation>
    <scope>NUCLEOTIDE SEQUENCE [LARGE SCALE GENOMIC DNA]</scope>
</reference>
<dbReference type="AlphaFoldDB" id="A0A4Y2GZJ8"/>
<organism evidence="1 2">
    <name type="scientific">Araneus ventricosus</name>
    <name type="common">Orbweaver spider</name>
    <name type="synonym">Epeira ventricosa</name>
    <dbReference type="NCBI Taxonomy" id="182803"/>
    <lineage>
        <taxon>Eukaryota</taxon>
        <taxon>Metazoa</taxon>
        <taxon>Ecdysozoa</taxon>
        <taxon>Arthropoda</taxon>
        <taxon>Chelicerata</taxon>
        <taxon>Arachnida</taxon>
        <taxon>Araneae</taxon>
        <taxon>Araneomorphae</taxon>
        <taxon>Entelegynae</taxon>
        <taxon>Araneoidea</taxon>
        <taxon>Araneidae</taxon>
        <taxon>Araneus</taxon>
    </lineage>
</organism>
<name>A0A4Y2GZJ8_ARAVE</name>
<keyword evidence="2" id="KW-1185">Reference proteome</keyword>
<dbReference type="Proteomes" id="UP000499080">
    <property type="component" value="Unassembled WGS sequence"/>
</dbReference>
<gene>
    <name evidence="1" type="ORF">AVEN_237789_1</name>
</gene>